<dbReference type="AlphaFoldDB" id="D8Q2B7"/>
<dbReference type="Gene3D" id="1.20.1290.10">
    <property type="entry name" value="AhpD-like"/>
    <property type="match status" value="1"/>
</dbReference>
<dbReference type="EMBL" id="GL377305">
    <property type="protein sequence ID" value="EFI98656.1"/>
    <property type="molecule type" value="Genomic_DNA"/>
</dbReference>
<name>D8Q2B7_SCHCM</name>
<dbReference type="HOGENOM" id="CLU_065389_3_1_1"/>
<dbReference type="SUPFAM" id="SSF69118">
    <property type="entry name" value="AhpD-like"/>
    <property type="match status" value="1"/>
</dbReference>
<dbReference type="RefSeq" id="XP_003033559.1">
    <property type="nucleotide sequence ID" value="XM_003033513.1"/>
</dbReference>
<dbReference type="InterPro" id="IPR052999">
    <property type="entry name" value="PTS1_Protein"/>
</dbReference>
<dbReference type="GeneID" id="9592809"/>
<dbReference type="STRING" id="578458.D8Q2B7"/>
<sequence>MSSSPIESSLLARLRDLYPADADDKTWALVAACAFSAANLPDAVPQVFSSAVEGESSHDKRLAFARKLRDALFKTGMLCGYPKGINALAKLHASMPADLHDREPLRNLSTTSEEWQSIGEDLFAQTYGEKTADVRKLLYDIYPDLGHFCMNPAYGFVYGGGGVLTSAEMSFTFVAALIASDVPTQIDWHLQGARRHGASIEQVRAVREIAIEAARAAGVSWKTPVPEVSD</sequence>
<dbReference type="VEuPathDB" id="FungiDB:SCHCODRAFT_02573831"/>
<dbReference type="InterPro" id="IPR029032">
    <property type="entry name" value="AhpD-like"/>
</dbReference>
<dbReference type="KEGG" id="scm:SCHCO_02573831"/>
<proteinExistence type="predicted"/>
<gene>
    <name evidence="1" type="ORF">SCHCODRAFT_54247</name>
</gene>
<dbReference type="OrthoDB" id="5537330at2759"/>
<dbReference type="PANTHER" id="PTHR28180:SF2">
    <property type="entry name" value="PEROXISOMAL PROTEIN 2"/>
    <property type="match status" value="1"/>
</dbReference>
<dbReference type="OMA" id="WGHLKGA"/>
<dbReference type="PANTHER" id="PTHR28180">
    <property type="entry name" value="CONSERVED MITOCHONDRIAL PROTEIN-RELATED"/>
    <property type="match status" value="1"/>
</dbReference>
<dbReference type="InParanoid" id="D8Q2B7"/>
<evidence type="ECO:0000313" key="1">
    <source>
        <dbReference type="EMBL" id="EFI98656.1"/>
    </source>
</evidence>
<keyword evidence="2" id="KW-1185">Reference proteome</keyword>
<evidence type="ECO:0008006" key="3">
    <source>
        <dbReference type="Google" id="ProtNLM"/>
    </source>
</evidence>
<reference evidence="1 2" key="1">
    <citation type="journal article" date="2010" name="Nat. Biotechnol.">
        <title>Genome sequence of the model mushroom Schizophyllum commune.</title>
        <authorList>
            <person name="Ohm R.A."/>
            <person name="de Jong J.F."/>
            <person name="Lugones L.G."/>
            <person name="Aerts A."/>
            <person name="Kothe E."/>
            <person name="Stajich J.E."/>
            <person name="de Vries R.P."/>
            <person name="Record E."/>
            <person name="Levasseur A."/>
            <person name="Baker S.E."/>
            <person name="Bartholomew K.A."/>
            <person name="Coutinho P.M."/>
            <person name="Erdmann S."/>
            <person name="Fowler T.J."/>
            <person name="Gathman A.C."/>
            <person name="Lombard V."/>
            <person name="Henrissat B."/>
            <person name="Knabe N."/>
            <person name="Kuees U."/>
            <person name="Lilly W.W."/>
            <person name="Lindquist E."/>
            <person name="Lucas S."/>
            <person name="Magnuson J.K."/>
            <person name="Piumi F."/>
            <person name="Raudaskoski M."/>
            <person name="Salamov A."/>
            <person name="Schmutz J."/>
            <person name="Schwarze F.W.M.R."/>
            <person name="vanKuyk P.A."/>
            <person name="Horton J.S."/>
            <person name="Grigoriev I.V."/>
            <person name="Woesten H.A.B."/>
        </authorList>
    </citation>
    <scope>NUCLEOTIDE SEQUENCE [LARGE SCALE GENOMIC DNA]</scope>
    <source>
        <strain evidence="2">H4-8 / FGSC 9210</strain>
    </source>
</reference>
<accession>D8Q2B7</accession>
<dbReference type="eggNOG" id="ENOG502RCP9">
    <property type="taxonomic scope" value="Eukaryota"/>
</dbReference>
<evidence type="ECO:0000313" key="2">
    <source>
        <dbReference type="Proteomes" id="UP000007431"/>
    </source>
</evidence>
<organism evidence="2">
    <name type="scientific">Schizophyllum commune (strain H4-8 / FGSC 9210)</name>
    <name type="common">Split gill fungus</name>
    <dbReference type="NCBI Taxonomy" id="578458"/>
    <lineage>
        <taxon>Eukaryota</taxon>
        <taxon>Fungi</taxon>
        <taxon>Dikarya</taxon>
        <taxon>Basidiomycota</taxon>
        <taxon>Agaricomycotina</taxon>
        <taxon>Agaricomycetes</taxon>
        <taxon>Agaricomycetidae</taxon>
        <taxon>Agaricales</taxon>
        <taxon>Schizophyllaceae</taxon>
        <taxon>Schizophyllum</taxon>
    </lineage>
</organism>
<dbReference type="Proteomes" id="UP000007431">
    <property type="component" value="Unassembled WGS sequence"/>
</dbReference>
<protein>
    <recommendedName>
        <fullName evidence="3">Carboxymuconolactone decarboxylase-like domain-containing protein</fullName>
    </recommendedName>
</protein>